<dbReference type="OrthoDB" id="67297at2"/>
<dbReference type="AlphaFoldDB" id="A0A327VXT3"/>
<evidence type="ECO:0000256" key="1">
    <source>
        <dbReference type="ARBA" id="ARBA00000022"/>
    </source>
</evidence>
<comment type="catalytic activity">
    <reaction evidence="2">
        <text>2,5-diamino-6-hydroxy-4-(5-phosphoribosylamino)-pyrimidine + H2O = 2,5,6-triamino-4-hydroxypyrimidine + D-ribose 5-phosphate</text>
        <dbReference type="Rhea" id="RHEA:23436"/>
        <dbReference type="ChEBI" id="CHEBI:15377"/>
        <dbReference type="ChEBI" id="CHEBI:58614"/>
        <dbReference type="ChEBI" id="CHEBI:78346"/>
        <dbReference type="ChEBI" id="CHEBI:137796"/>
    </reaction>
</comment>
<dbReference type="NCBIfam" id="TIGR02464">
    <property type="entry name" value="ribofla_fusion"/>
    <property type="match status" value="1"/>
</dbReference>
<evidence type="ECO:0000259" key="3">
    <source>
        <dbReference type="Pfam" id="PF08719"/>
    </source>
</evidence>
<dbReference type="CDD" id="cd15457">
    <property type="entry name" value="NADAR"/>
    <property type="match status" value="1"/>
</dbReference>
<feature type="domain" description="NADAR" evidence="3">
    <location>
        <begin position="22"/>
        <end position="179"/>
    </location>
</feature>
<sequence length="189" mass="21101">MLTKTLLIQNMRQGKKYKFLSFWGHTPKSDTATDKSCFSQWFPSLFTVDGIQYPTAEHWMMAGKARLFNDQTTLQKILVATSPAAAKQLGREVTNFDPATWNQHAPAIVRDGNIHKFGQNPALLDFLLNTGNRVLVEASPNDAIWGIGMDASHPHAEQPEKWKGQNLLGFALMDARSLLMEKGYSHTAG</sequence>
<dbReference type="Gene3D" id="1.10.357.40">
    <property type="entry name" value="YbiA-like"/>
    <property type="match status" value="1"/>
</dbReference>
<comment type="caution">
    <text evidence="4">The sequence shown here is derived from an EMBL/GenBank/DDBJ whole genome shotgun (WGS) entry which is preliminary data.</text>
</comment>
<dbReference type="InterPro" id="IPR037238">
    <property type="entry name" value="YbiA-like_sf"/>
</dbReference>
<accession>A0A327VXT3</accession>
<evidence type="ECO:0000256" key="2">
    <source>
        <dbReference type="ARBA" id="ARBA00000751"/>
    </source>
</evidence>
<dbReference type="SUPFAM" id="SSF143990">
    <property type="entry name" value="YbiA-like"/>
    <property type="match status" value="1"/>
</dbReference>
<name>A0A327VXT3_9BACT</name>
<keyword evidence="5" id="KW-1185">Reference proteome</keyword>
<dbReference type="Proteomes" id="UP000249819">
    <property type="component" value="Unassembled WGS sequence"/>
</dbReference>
<reference evidence="4 5" key="1">
    <citation type="submission" date="2018-06" db="EMBL/GenBank/DDBJ databases">
        <title>Genomic Encyclopedia of Archaeal and Bacterial Type Strains, Phase II (KMG-II): from individual species to whole genera.</title>
        <authorList>
            <person name="Goeker M."/>
        </authorList>
    </citation>
    <scope>NUCLEOTIDE SEQUENCE [LARGE SCALE GENOMIC DNA]</scope>
    <source>
        <strain evidence="4 5">DSM 29821</strain>
    </source>
</reference>
<organism evidence="4 5">
    <name type="scientific">Chitinophaga dinghuensis</name>
    <dbReference type="NCBI Taxonomy" id="1539050"/>
    <lineage>
        <taxon>Bacteria</taxon>
        <taxon>Pseudomonadati</taxon>
        <taxon>Bacteroidota</taxon>
        <taxon>Chitinophagia</taxon>
        <taxon>Chitinophagales</taxon>
        <taxon>Chitinophagaceae</taxon>
        <taxon>Chitinophaga</taxon>
    </lineage>
</organism>
<dbReference type="Pfam" id="PF08719">
    <property type="entry name" value="NADAR"/>
    <property type="match status" value="1"/>
</dbReference>
<protein>
    <recommendedName>
        <fullName evidence="3">NADAR domain-containing protein</fullName>
    </recommendedName>
</protein>
<dbReference type="EMBL" id="QLMA01000004">
    <property type="protein sequence ID" value="RAJ81851.1"/>
    <property type="molecule type" value="Genomic_DNA"/>
</dbReference>
<dbReference type="InterPro" id="IPR012816">
    <property type="entry name" value="NADAR"/>
</dbReference>
<evidence type="ECO:0000313" key="4">
    <source>
        <dbReference type="EMBL" id="RAJ81851.1"/>
    </source>
</evidence>
<dbReference type="RefSeq" id="WP_111592415.1">
    <property type="nucleotide sequence ID" value="NZ_QLMA01000004.1"/>
</dbReference>
<comment type="catalytic activity">
    <reaction evidence="1">
        <text>5-amino-6-(5-phospho-D-ribosylamino)uracil + H2O = 5,6-diaminouracil + D-ribose 5-phosphate</text>
        <dbReference type="Rhea" id="RHEA:55020"/>
        <dbReference type="ChEBI" id="CHEBI:15377"/>
        <dbReference type="ChEBI" id="CHEBI:46252"/>
        <dbReference type="ChEBI" id="CHEBI:58453"/>
        <dbReference type="ChEBI" id="CHEBI:78346"/>
    </reaction>
</comment>
<proteinExistence type="predicted"/>
<gene>
    <name evidence="4" type="ORF">CLV59_10476</name>
</gene>
<evidence type="ECO:0000313" key="5">
    <source>
        <dbReference type="Proteomes" id="UP000249819"/>
    </source>
</evidence>